<dbReference type="Proteomes" id="UP001595699">
    <property type="component" value="Unassembled WGS sequence"/>
</dbReference>
<sequence>MRGLIGRDAELAVCERLLADVPQRPVALVVDGPIGIGKTALLNAAAELARERGYQVLRCQPTELETTLTYAAVADLLEPVVGLASDLPTPQRQAVEIALLRHDEPDQVADERALCFATRGLLGRSSDPTVLVIDNVRWLDAPSVRVLRFALRRITDAPLVVIAARRPDDFDPRHSHGPSEALDIERILPPEAVHRITVGGMRTGALHHLLRDQLGLSLPRQLLASVATASDGNPLFTLELGRAISALPKLPAPSRELPVPSSLTGLIADRLSGLDLETTQALRLAALAAPASFDVLAAASEQDVADALQAAEEAGLISLGGGQVRFTHPVYASVVRAGIPDPERRRLHQRLADVVTDVERRARHLAAASVEPDEQLAATLEDAARLASRRGALDVAADLAEQAAEATPEGSPNAPRRILLAGQSRAASGDLGAAQHWLTMHLDTLPLGHDRAEAYLLLATSSWHADDSAAAEWHATSALDAAAGHPIAEGRVHAHLTVMAPEDRWLDHGHRAIELLRGTDEHEWLAFALFQTFYSEILNGQRPDLTMLDEGLALESSRPGRQHSTTVGIWYKAIDDFDAARARYVAMLERARDAGDEASVLELLPHLADNEFLAGDWELAARYVDQATALAGELDVPTTQADFVGHLLAAYRGDSAEARSHGTDVMRRGDEAGDTWLARVGMRLLATAEVTSGEYVAAADRLREISGQLDKMGHVEPVGVRIELDQLEAMSGSGADDAELAAYVKRLDERHEVIPRARLRLAAAVGHGLIASLRGTPGDGAALVEAALAEVEGEPLPPFDQARAQLVAGRLHRRARAKAAARLALDAAIAGFEKLGATAWVERAKSERDRIGGRPPAPAGLTATETQVAKAAAGGATTREIAEALFLSPKTVEANLTRIYRKLGIRSRAELGAVIRG</sequence>
<dbReference type="InterPro" id="IPR011990">
    <property type="entry name" value="TPR-like_helical_dom_sf"/>
</dbReference>
<keyword evidence="1" id="KW-0547">Nucleotide-binding</keyword>
<name>A0ABV7YBM4_9ACTN</name>
<dbReference type="PROSITE" id="PS00622">
    <property type="entry name" value="HTH_LUXR_1"/>
    <property type="match status" value="1"/>
</dbReference>
<protein>
    <submittedName>
        <fullName evidence="4">AAA family ATPase</fullName>
    </submittedName>
</protein>
<accession>A0ABV7YBM4</accession>
<dbReference type="PROSITE" id="PS50043">
    <property type="entry name" value="HTH_LUXR_2"/>
    <property type="match status" value="1"/>
</dbReference>
<evidence type="ECO:0000256" key="2">
    <source>
        <dbReference type="ARBA" id="ARBA00022840"/>
    </source>
</evidence>
<dbReference type="Pfam" id="PF13191">
    <property type="entry name" value="AAA_16"/>
    <property type="match status" value="1"/>
</dbReference>
<dbReference type="EMBL" id="JBHRZH010000015">
    <property type="protein sequence ID" value="MFC3762538.1"/>
    <property type="molecule type" value="Genomic_DNA"/>
</dbReference>
<dbReference type="Gene3D" id="1.25.40.10">
    <property type="entry name" value="Tetratricopeptide repeat domain"/>
    <property type="match status" value="1"/>
</dbReference>
<dbReference type="SUPFAM" id="SSF48452">
    <property type="entry name" value="TPR-like"/>
    <property type="match status" value="1"/>
</dbReference>
<gene>
    <name evidence="4" type="ORF">ACFOUW_16975</name>
</gene>
<keyword evidence="5" id="KW-1185">Reference proteome</keyword>
<dbReference type="SUPFAM" id="SSF52540">
    <property type="entry name" value="P-loop containing nucleoside triphosphate hydrolases"/>
    <property type="match status" value="1"/>
</dbReference>
<dbReference type="CDD" id="cd06170">
    <property type="entry name" value="LuxR_C_like"/>
    <property type="match status" value="1"/>
</dbReference>
<dbReference type="SMART" id="SM00421">
    <property type="entry name" value="HTH_LUXR"/>
    <property type="match status" value="1"/>
</dbReference>
<dbReference type="Pfam" id="PF00196">
    <property type="entry name" value="GerE"/>
    <property type="match status" value="1"/>
</dbReference>
<reference evidence="5" key="1">
    <citation type="journal article" date="2019" name="Int. J. Syst. Evol. Microbiol.">
        <title>The Global Catalogue of Microorganisms (GCM) 10K type strain sequencing project: providing services to taxonomists for standard genome sequencing and annotation.</title>
        <authorList>
            <consortium name="The Broad Institute Genomics Platform"/>
            <consortium name="The Broad Institute Genome Sequencing Center for Infectious Disease"/>
            <person name="Wu L."/>
            <person name="Ma J."/>
        </authorList>
    </citation>
    <scope>NUCLEOTIDE SEQUENCE [LARGE SCALE GENOMIC DNA]</scope>
    <source>
        <strain evidence="5">CGMCC 4.7241</strain>
    </source>
</reference>
<evidence type="ECO:0000256" key="1">
    <source>
        <dbReference type="ARBA" id="ARBA00022741"/>
    </source>
</evidence>
<dbReference type="InterPro" id="IPR016032">
    <property type="entry name" value="Sig_transdc_resp-reg_C-effctor"/>
</dbReference>
<comment type="caution">
    <text evidence="4">The sequence shown here is derived from an EMBL/GenBank/DDBJ whole genome shotgun (WGS) entry which is preliminary data.</text>
</comment>
<dbReference type="PRINTS" id="PR00038">
    <property type="entry name" value="HTHLUXR"/>
</dbReference>
<dbReference type="RefSeq" id="WP_205118825.1">
    <property type="nucleotide sequence ID" value="NZ_JAFBCM010000001.1"/>
</dbReference>
<dbReference type="Gene3D" id="1.10.10.10">
    <property type="entry name" value="Winged helix-like DNA-binding domain superfamily/Winged helix DNA-binding domain"/>
    <property type="match status" value="1"/>
</dbReference>
<dbReference type="InterPro" id="IPR036388">
    <property type="entry name" value="WH-like_DNA-bd_sf"/>
</dbReference>
<dbReference type="InterPro" id="IPR027417">
    <property type="entry name" value="P-loop_NTPase"/>
</dbReference>
<dbReference type="SUPFAM" id="SSF46894">
    <property type="entry name" value="C-terminal effector domain of the bipartite response regulators"/>
    <property type="match status" value="1"/>
</dbReference>
<evidence type="ECO:0000313" key="4">
    <source>
        <dbReference type="EMBL" id="MFC3762538.1"/>
    </source>
</evidence>
<evidence type="ECO:0000313" key="5">
    <source>
        <dbReference type="Proteomes" id="UP001595699"/>
    </source>
</evidence>
<proteinExistence type="predicted"/>
<dbReference type="InterPro" id="IPR041664">
    <property type="entry name" value="AAA_16"/>
</dbReference>
<feature type="domain" description="HTH luxR-type" evidence="3">
    <location>
        <begin position="854"/>
        <end position="917"/>
    </location>
</feature>
<dbReference type="PANTHER" id="PTHR16305:SF35">
    <property type="entry name" value="TRANSCRIPTIONAL ACTIVATOR DOMAIN"/>
    <property type="match status" value="1"/>
</dbReference>
<organism evidence="4 5">
    <name type="scientific">Tenggerimyces flavus</name>
    <dbReference type="NCBI Taxonomy" id="1708749"/>
    <lineage>
        <taxon>Bacteria</taxon>
        <taxon>Bacillati</taxon>
        <taxon>Actinomycetota</taxon>
        <taxon>Actinomycetes</taxon>
        <taxon>Propionibacteriales</taxon>
        <taxon>Nocardioidaceae</taxon>
        <taxon>Tenggerimyces</taxon>
    </lineage>
</organism>
<dbReference type="InterPro" id="IPR000792">
    <property type="entry name" value="Tscrpt_reg_LuxR_C"/>
</dbReference>
<dbReference type="PANTHER" id="PTHR16305">
    <property type="entry name" value="TESTICULAR SOLUBLE ADENYLYL CYCLASE"/>
    <property type="match status" value="1"/>
</dbReference>
<keyword evidence="2" id="KW-0067">ATP-binding</keyword>
<evidence type="ECO:0000259" key="3">
    <source>
        <dbReference type="PROSITE" id="PS50043"/>
    </source>
</evidence>